<dbReference type="RefSeq" id="WP_191160348.1">
    <property type="nucleotide sequence ID" value="NZ_JACXAI010000028.1"/>
</dbReference>
<dbReference type="InterPro" id="IPR029039">
    <property type="entry name" value="Flavoprotein-like_sf"/>
</dbReference>
<evidence type="ECO:0000313" key="4">
    <source>
        <dbReference type="EMBL" id="MBD1382296.1"/>
    </source>
</evidence>
<sequence length="191" mass="21879">MKNLIIYAHPNETSFNESIKQCALTSLQKNGEVRLRDLYANQFNPILKNDYYNSFAPTDMPDELIAEQAEITWADNLVFIFPTWWAGMPAILKGYFDRVFTNGFAFRMSDNKMEGLLKNKKAVILQTTGLSAESMKPNQLVTSMKTILTVGIFDPCGIEILTHKFLYSVPYIDNEARREMLMEVEDVLAIF</sequence>
<gene>
    <name evidence="4" type="ORF">IC621_18915</name>
</gene>
<dbReference type="SUPFAM" id="SSF52218">
    <property type="entry name" value="Flavoproteins"/>
    <property type="match status" value="1"/>
</dbReference>
<dbReference type="InterPro" id="IPR051545">
    <property type="entry name" value="NAD(P)H_dehydrogenase_qn"/>
</dbReference>
<reference evidence="4" key="1">
    <citation type="submission" date="2020-09" db="EMBL/GenBank/DDBJ databases">
        <title>A novel bacterium of genus Bacillus, isolated from South China Sea.</title>
        <authorList>
            <person name="Huang H."/>
            <person name="Mo K."/>
            <person name="Hu Y."/>
        </authorList>
    </citation>
    <scope>NUCLEOTIDE SEQUENCE</scope>
    <source>
        <strain evidence="4">IB182487</strain>
    </source>
</reference>
<evidence type="ECO:0000313" key="5">
    <source>
        <dbReference type="Proteomes" id="UP000626844"/>
    </source>
</evidence>
<dbReference type="Pfam" id="PF02525">
    <property type="entry name" value="Flavodoxin_2"/>
    <property type="match status" value="1"/>
</dbReference>
<evidence type="ECO:0000256" key="1">
    <source>
        <dbReference type="ARBA" id="ARBA00006252"/>
    </source>
</evidence>
<evidence type="ECO:0000259" key="3">
    <source>
        <dbReference type="Pfam" id="PF02525"/>
    </source>
</evidence>
<organism evidence="4 5">
    <name type="scientific">Metabacillus arenae</name>
    <dbReference type="NCBI Taxonomy" id="2771434"/>
    <lineage>
        <taxon>Bacteria</taxon>
        <taxon>Bacillati</taxon>
        <taxon>Bacillota</taxon>
        <taxon>Bacilli</taxon>
        <taxon>Bacillales</taxon>
        <taxon>Bacillaceae</taxon>
        <taxon>Metabacillus</taxon>
    </lineage>
</organism>
<dbReference type="GO" id="GO:0005829">
    <property type="term" value="C:cytosol"/>
    <property type="evidence" value="ECO:0007669"/>
    <property type="project" value="TreeGrafter"/>
</dbReference>
<dbReference type="GO" id="GO:0003955">
    <property type="term" value="F:NAD(P)H dehydrogenase (quinone) activity"/>
    <property type="evidence" value="ECO:0007669"/>
    <property type="project" value="TreeGrafter"/>
</dbReference>
<proteinExistence type="inferred from homology"/>
<evidence type="ECO:0000256" key="2">
    <source>
        <dbReference type="ARBA" id="ARBA00023002"/>
    </source>
</evidence>
<protein>
    <submittedName>
        <fullName evidence="4">NAD(P)H-dependent oxidoreductase</fullName>
    </submittedName>
</protein>
<name>A0A926NQY2_9BACI</name>
<comment type="caution">
    <text evidence="4">The sequence shown here is derived from an EMBL/GenBank/DDBJ whole genome shotgun (WGS) entry which is preliminary data.</text>
</comment>
<dbReference type="PANTHER" id="PTHR10204:SF34">
    <property type="entry name" value="NAD(P)H DEHYDROGENASE [QUINONE] 1 ISOFORM 1"/>
    <property type="match status" value="1"/>
</dbReference>
<comment type="similarity">
    <text evidence="1">Belongs to the NAD(P)H dehydrogenase (quinone) family.</text>
</comment>
<dbReference type="Proteomes" id="UP000626844">
    <property type="component" value="Unassembled WGS sequence"/>
</dbReference>
<keyword evidence="5" id="KW-1185">Reference proteome</keyword>
<accession>A0A926NQY2</accession>
<dbReference type="InterPro" id="IPR003680">
    <property type="entry name" value="Flavodoxin_fold"/>
</dbReference>
<dbReference type="PANTHER" id="PTHR10204">
    <property type="entry name" value="NAD P H OXIDOREDUCTASE-RELATED"/>
    <property type="match status" value="1"/>
</dbReference>
<dbReference type="EMBL" id="JACXAI010000028">
    <property type="protein sequence ID" value="MBD1382296.1"/>
    <property type="molecule type" value="Genomic_DNA"/>
</dbReference>
<dbReference type="AlphaFoldDB" id="A0A926NQY2"/>
<dbReference type="Gene3D" id="3.40.50.360">
    <property type="match status" value="1"/>
</dbReference>
<feature type="domain" description="Flavodoxin-like fold" evidence="3">
    <location>
        <begin position="1"/>
        <end position="184"/>
    </location>
</feature>
<keyword evidence="2" id="KW-0560">Oxidoreductase</keyword>